<sequence>MRIKKTWYFQGSIEVEEGYTGRYGAPGMPREKKRKATPEEIEKQNKTNKEKRVRRLIKANFSQHDIWATVTYKKGSRPTVEEMRKDMSAFIRKLRKEYRKHGQELKYILRMGIGKKGGPHIHILLNRISGEGYGTDIIMSECWDKGHINYVNLYEAGGYKDLAEYITKPLEDWEPETLKRYTRSRNLIVPKPKVKKWRSRKWREAKAPKGWYIDKDSMVEGINPITGKKYRHYTMFRLQPGRKGRKRCKD</sequence>
<reference evidence="3 4" key="1">
    <citation type="submission" date="2020-08" db="EMBL/GenBank/DDBJ databases">
        <title>Genome public.</title>
        <authorList>
            <person name="Liu C."/>
            <person name="Sun Q."/>
        </authorList>
    </citation>
    <scope>NUCLEOTIDE SEQUENCE [LARGE SCALE GENOMIC DNA]</scope>
    <source>
        <strain evidence="3 4">NSJ-34</strain>
    </source>
</reference>
<evidence type="ECO:0000313" key="4">
    <source>
        <dbReference type="Proteomes" id="UP000654573"/>
    </source>
</evidence>
<evidence type="ECO:0000256" key="1">
    <source>
        <dbReference type="SAM" id="MobiDB-lite"/>
    </source>
</evidence>
<name>A0ABR7FKA4_9FIRM</name>
<comment type="caution">
    <text evidence="3">The sequence shown here is derived from an EMBL/GenBank/DDBJ whole genome shotgun (WGS) entry which is preliminary data.</text>
</comment>
<feature type="domain" description="Replication-associated protein ORF2/G2P" evidence="2">
    <location>
        <begin position="66"/>
        <end position="168"/>
    </location>
</feature>
<dbReference type="EMBL" id="JACOOU010000018">
    <property type="protein sequence ID" value="MBC5675608.1"/>
    <property type="molecule type" value="Genomic_DNA"/>
</dbReference>
<dbReference type="RefSeq" id="WP_186971178.1">
    <property type="nucleotide sequence ID" value="NZ_JACOOU010000018.1"/>
</dbReference>
<dbReference type="Proteomes" id="UP000654573">
    <property type="component" value="Unassembled WGS sequence"/>
</dbReference>
<evidence type="ECO:0000259" key="2">
    <source>
        <dbReference type="Pfam" id="PF23343"/>
    </source>
</evidence>
<proteinExistence type="predicted"/>
<feature type="compositionally biased region" description="Basic and acidic residues" evidence="1">
    <location>
        <begin position="36"/>
        <end position="49"/>
    </location>
</feature>
<dbReference type="InterPro" id="IPR056906">
    <property type="entry name" value="ORF2/G2P_dom"/>
</dbReference>
<accession>A0ABR7FKA4</accession>
<organism evidence="3 4">
    <name type="scientific">Blautia celeris</name>
    <dbReference type="NCBI Taxonomy" id="2763026"/>
    <lineage>
        <taxon>Bacteria</taxon>
        <taxon>Bacillati</taxon>
        <taxon>Bacillota</taxon>
        <taxon>Clostridia</taxon>
        <taxon>Lachnospirales</taxon>
        <taxon>Lachnospiraceae</taxon>
        <taxon>Blautia</taxon>
    </lineage>
</organism>
<evidence type="ECO:0000313" key="3">
    <source>
        <dbReference type="EMBL" id="MBC5675608.1"/>
    </source>
</evidence>
<feature type="region of interest" description="Disordered" evidence="1">
    <location>
        <begin position="24"/>
        <end position="49"/>
    </location>
</feature>
<gene>
    <name evidence="3" type="ORF">H8S76_25585</name>
</gene>
<protein>
    <recommendedName>
        <fullName evidence="2">Replication-associated protein ORF2/G2P domain-containing protein</fullName>
    </recommendedName>
</protein>
<dbReference type="Pfam" id="PF23343">
    <property type="entry name" value="REP_ORF2-G2P"/>
    <property type="match status" value="1"/>
</dbReference>
<keyword evidence="4" id="KW-1185">Reference proteome</keyword>